<evidence type="ECO:0000313" key="10">
    <source>
        <dbReference type="Proteomes" id="UP001596116"/>
    </source>
</evidence>
<dbReference type="InterPro" id="IPR018511">
    <property type="entry name" value="Hemolysin-typ_Ca-bd_CS"/>
</dbReference>
<evidence type="ECO:0000313" key="9">
    <source>
        <dbReference type="EMBL" id="MFC6035228.1"/>
    </source>
</evidence>
<dbReference type="PRINTS" id="PR00313">
    <property type="entry name" value="CABNDNGRPT"/>
</dbReference>
<dbReference type="RefSeq" id="WP_379923932.1">
    <property type="nucleotide sequence ID" value="NZ_JBHPON010000001.1"/>
</dbReference>
<keyword evidence="7" id="KW-0472">Membrane</keyword>
<dbReference type="PANTHER" id="PTHR38340:SF1">
    <property type="entry name" value="S-LAYER PROTEIN"/>
    <property type="match status" value="1"/>
</dbReference>
<keyword evidence="4" id="KW-0800">Toxin</keyword>
<reference evidence="9 10" key="1">
    <citation type="submission" date="2024-09" db="EMBL/GenBank/DDBJ databases">
        <authorList>
            <person name="Zhang Z.-H."/>
        </authorList>
    </citation>
    <scope>NUCLEOTIDE SEQUENCE [LARGE SCALE GENOMIC DNA]</scope>
    <source>
        <strain evidence="9 10">HHTR114</strain>
    </source>
</reference>
<evidence type="ECO:0000256" key="2">
    <source>
        <dbReference type="ARBA" id="ARBA00004613"/>
    </source>
</evidence>
<protein>
    <submittedName>
        <fullName evidence="9">Calcium-binding protein</fullName>
    </submittedName>
</protein>
<keyword evidence="10" id="KW-1185">Reference proteome</keyword>
<organism evidence="9 10">
    <name type="scientific">Hyphococcus aureus</name>
    <dbReference type="NCBI Taxonomy" id="2666033"/>
    <lineage>
        <taxon>Bacteria</taxon>
        <taxon>Pseudomonadati</taxon>
        <taxon>Pseudomonadota</taxon>
        <taxon>Alphaproteobacteria</taxon>
        <taxon>Parvularculales</taxon>
        <taxon>Parvularculaceae</taxon>
        <taxon>Hyphococcus</taxon>
    </lineage>
</organism>
<accession>A0ABW1KX35</accession>
<dbReference type="InterPro" id="IPR011049">
    <property type="entry name" value="Serralysin-like_metalloprot_C"/>
</dbReference>
<sequence>MATPNEWLAEFQANTGVAETGSQNQPQIIGLSNGNILIAWDELSEGVGSADGTDIVGVILDAEGNVVRAPFQINDARNFDDEGDFDIAATNDGGFIVAYVDADLTDTDRSSIIWERFDSNGDAVSFSQVADENIAGDNLRNPQIALDLTDNSFMLTYTDEVGVDTDINAVSVTFTNVAGTTFNVSSEFAAAQNSNDVDDQGDIAILSNGNYVTVNREFDGAVPGIDIRILQPDGTYVADRQNFATGNNAAPRVTGLANGGFVVVWNQTDANNGDILGRVYDSAGNLVTTTFTIAGTSAGENEPDVVALPDGGFIVFWDDESFGLRARAFHADGATNGAVFDVAEGNAADSDVGVTADGRILFAWQENNEMQASIWDGRNSPIEASDYQAGATNFLDNTGPVTSLIGGAEMNGTANEDELLGNAGNDTIRGGDSADTLSGGAGFDLIFGNNGDDYIDGGSENDDLRGSAGNDTILGGFGRDVIRGNSGDDDIRGGAGGDTLAGGLDNDEIRGASGDDAMKGEAGNDLISSGIDDDLAKGNEGADTLLGGDGNDSLQGNPGDDELYGQAGNDDLRGGNDNDTLDGGSGNDTLRGNSGDDVFVYAPGADDDLIIGFEGGAGAGDVIDLSVYNGVFDNFADVLAAASDVGGNVVIDLGGGDSITLLNTTEASLNADDFLF</sequence>
<dbReference type="InterPro" id="IPR001343">
    <property type="entry name" value="Hemolysn_Ca-bd"/>
</dbReference>
<dbReference type="InterPro" id="IPR050557">
    <property type="entry name" value="RTX_toxin/Mannuronan_C5-epim"/>
</dbReference>
<feature type="compositionally biased region" description="Low complexity" evidence="8">
    <location>
        <begin position="577"/>
        <end position="590"/>
    </location>
</feature>
<evidence type="ECO:0000256" key="4">
    <source>
        <dbReference type="ARBA" id="ARBA00022656"/>
    </source>
</evidence>
<evidence type="ECO:0000256" key="6">
    <source>
        <dbReference type="ARBA" id="ARBA00023026"/>
    </source>
</evidence>
<gene>
    <name evidence="9" type="ORF">ACFMB1_06710</name>
</gene>
<proteinExistence type="predicted"/>
<feature type="region of interest" description="Disordered" evidence="8">
    <location>
        <begin position="484"/>
        <end position="593"/>
    </location>
</feature>
<dbReference type="InterPro" id="IPR003995">
    <property type="entry name" value="RTX_toxin_determinant-A"/>
</dbReference>
<name>A0ABW1KX35_9PROT</name>
<dbReference type="PROSITE" id="PS00330">
    <property type="entry name" value="HEMOLYSIN_CALCIUM"/>
    <property type="match status" value="2"/>
</dbReference>
<comment type="caution">
    <text evidence="9">The sequence shown here is derived from an EMBL/GenBank/DDBJ whole genome shotgun (WGS) entry which is preliminary data.</text>
</comment>
<evidence type="ECO:0000256" key="5">
    <source>
        <dbReference type="ARBA" id="ARBA00022737"/>
    </source>
</evidence>
<keyword evidence="6" id="KW-0843">Virulence</keyword>
<evidence type="ECO:0000256" key="1">
    <source>
        <dbReference type="ARBA" id="ARBA00004370"/>
    </source>
</evidence>
<dbReference type="Proteomes" id="UP001596116">
    <property type="component" value="Unassembled WGS sequence"/>
</dbReference>
<keyword evidence="3" id="KW-0964">Secreted</keyword>
<keyword evidence="5" id="KW-0677">Repeat</keyword>
<dbReference type="Gene3D" id="2.150.10.10">
    <property type="entry name" value="Serralysin-like metalloprotease, C-terminal"/>
    <property type="match status" value="3"/>
</dbReference>
<evidence type="ECO:0000256" key="8">
    <source>
        <dbReference type="SAM" id="MobiDB-lite"/>
    </source>
</evidence>
<dbReference type="PANTHER" id="PTHR38340">
    <property type="entry name" value="S-LAYER PROTEIN"/>
    <property type="match status" value="1"/>
</dbReference>
<dbReference type="Pfam" id="PF00353">
    <property type="entry name" value="HemolysinCabind"/>
    <property type="match status" value="5"/>
</dbReference>
<evidence type="ECO:0000256" key="3">
    <source>
        <dbReference type="ARBA" id="ARBA00022525"/>
    </source>
</evidence>
<dbReference type="PRINTS" id="PR01488">
    <property type="entry name" value="RTXTOXINA"/>
</dbReference>
<evidence type="ECO:0000256" key="7">
    <source>
        <dbReference type="ARBA" id="ARBA00023136"/>
    </source>
</evidence>
<dbReference type="EMBL" id="JBHPON010000001">
    <property type="protein sequence ID" value="MFC6035228.1"/>
    <property type="molecule type" value="Genomic_DNA"/>
</dbReference>
<dbReference type="SUPFAM" id="SSF51120">
    <property type="entry name" value="beta-Roll"/>
    <property type="match status" value="3"/>
</dbReference>
<comment type="subcellular location">
    <subcellularLocation>
        <location evidence="1">Membrane</location>
    </subcellularLocation>
    <subcellularLocation>
        <location evidence="2">Secreted</location>
    </subcellularLocation>
</comment>